<dbReference type="InterPro" id="IPR046348">
    <property type="entry name" value="SIS_dom_sf"/>
</dbReference>
<dbReference type="KEGG" id="cpor:BED41_03080"/>
<dbReference type="Gene3D" id="1.10.10.10">
    <property type="entry name" value="Winged helix-like DNA-binding domain superfamily/Winged helix DNA-binding domain"/>
    <property type="match status" value="1"/>
</dbReference>
<dbReference type="Proteomes" id="UP000093044">
    <property type="component" value="Chromosome"/>
</dbReference>
<dbReference type="PROSITE" id="PS51071">
    <property type="entry name" value="HTH_RPIR"/>
    <property type="match status" value="1"/>
</dbReference>
<protein>
    <recommendedName>
        <fullName evidence="5">MurR/RpiR family transcriptional regulator</fullName>
    </recommendedName>
</protein>
<feature type="domain" description="SIS" evidence="2">
    <location>
        <begin position="120"/>
        <end position="257"/>
    </location>
</feature>
<sequence length="283" mass="30733">MLAAIRGKRAALSPRQAAVADYILKNYQNMAYVTLAQLAKEAGSGHGTIVRLAESLGYPSFSAMQAALRAEIERAKPQRLAGFSPRSKHGTRVYDTVFELEDAIMREAHAMIDAEEFELAAALLAEAPSVVVAASGSNAFLGDYAAYFLSVLRGGVINVKVPDMAEIENICDRPAGSAALVFSLPRYPRAAQEITELLHSRGIKIIGISDALNSPIADRCDILFVVPQRYLSFIDPCAAVMSLVHSLLYGVYLKTRESGRARLDIFDRSLKNLFVRADVSAPD</sequence>
<evidence type="ECO:0008006" key="5">
    <source>
        <dbReference type="Google" id="ProtNLM"/>
    </source>
</evidence>
<proteinExistence type="predicted"/>
<name>A0A1B2I2F6_9BACT</name>
<dbReference type="PROSITE" id="PS51464">
    <property type="entry name" value="SIS"/>
    <property type="match status" value="1"/>
</dbReference>
<dbReference type="EMBL" id="CP016757">
    <property type="protein sequence ID" value="ANZ44158.1"/>
    <property type="molecule type" value="Genomic_DNA"/>
</dbReference>
<dbReference type="PANTHER" id="PTHR30514">
    <property type="entry name" value="GLUCOKINASE"/>
    <property type="match status" value="1"/>
</dbReference>
<dbReference type="STRING" id="1197717.BED41_03080"/>
<dbReference type="GO" id="GO:0097367">
    <property type="term" value="F:carbohydrate derivative binding"/>
    <property type="evidence" value="ECO:0007669"/>
    <property type="project" value="InterPro"/>
</dbReference>
<reference evidence="3" key="1">
    <citation type="submission" date="2016-08" db="EMBL/GenBank/DDBJ databases">
        <title>Complete genome of Cloacibacillus porcorum.</title>
        <authorList>
            <person name="Looft T."/>
            <person name="Bayles D.O."/>
            <person name="Alt D.P."/>
        </authorList>
    </citation>
    <scope>NUCLEOTIDE SEQUENCE [LARGE SCALE GENOMIC DNA]</scope>
    <source>
        <strain evidence="3">CL-84</strain>
    </source>
</reference>
<feature type="domain" description="HTH rpiR-type" evidence="1">
    <location>
        <begin position="1"/>
        <end position="75"/>
    </location>
</feature>
<dbReference type="GO" id="GO:0003700">
    <property type="term" value="F:DNA-binding transcription factor activity"/>
    <property type="evidence" value="ECO:0007669"/>
    <property type="project" value="InterPro"/>
</dbReference>
<evidence type="ECO:0000259" key="2">
    <source>
        <dbReference type="PROSITE" id="PS51464"/>
    </source>
</evidence>
<evidence type="ECO:0000313" key="3">
    <source>
        <dbReference type="EMBL" id="ANZ44158.1"/>
    </source>
</evidence>
<accession>A0A1B2I2F6</accession>
<dbReference type="GO" id="GO:0003677">
    <property type="term" value="F:DNA binding"/>
    <property type="evidence" value="ECO:0007669"/>
    <property type="project" value="InterPro"/>
</dbReference>
<dbReference type="Gene3D" id="3.40.50.10490">
    <property type="entry name" value="Glucose-6-phosphate isomerase like protein, domain 1"/>
    <property type="match status" value="1"/>
</dbReference>
<evidence type="ECO:0000259" key="1">
    <source>
        <dbReference type="PROSITE" id="PS51071"/>
    </source>
</evidence>
<dbReference type="Pfam" id="PF01418">
    <property type="entry name" value="HTH_6"/>
    <property type="match status" value="1"/>
</dbReference>
<dbReference type="InterPro" id="IPR047640">
    <property type="entry name" value="RpiR-like"/>
</dbReference>
<gene>
    <name evidence="3" type="ORF">BED41_03080</name>
</gene>
<dbReference type="InterPro" id="IPR009057">
    <property type="entry name" value="Homeodomain-like_sf"/>
</dbReference>
<dbReference type="GO" id="GO:1901135">
    <property type="term" value="P:carbohydrate derivative metabolic process"/>
    <property type="evidence" value="ECO:0007669"/>
    <property type="project" value="InterPro"/>
</dbReference>
<keyword evidence="4" id="KW-1185">Reference proteome</keyword>
<evidence type="ECO:0000313" key="4">
    <source>
        <dbReference type="Proteomes" id="UP000093044"/>
    </source>
</evidence>
<dbReference type="SUPFAM" id="SSF53697">
    <property type="entry name" value="SIS domain"/>
    <property type="match status" value="1"/>
</dbReference>
<dbReference type="Pfam" id="PF01380">
    <property type="entry name" value="SIS"/>
    <property type="match status" value="1"/>
</dbReference>
<dbReference type="InterPro" id="IPR000281">
    <property type="entry name" value="HTH_RpiR"/>
</dbReference>
<dbReference type="AlphaFoldDB" id="A0A1B2I2F6"/>
<dbReference type="PANTHER" id="PTHR30514:SF18">
    <property type="entry name" value="RPIR-FAMILY TRANSCRIPTIONAL REGULATOR"/>
    <property type="match status" value="1"/>
</dbReference>
<dbReference type="SUPFAM" id="SSF46689">
    <property type="entry name" value="Homeodomain-like"/>
    <property type="match status" value="1"/>
</dbReference>
<organism evidence="3 4">
    <name type="scientific">Cloacibacillus porcorum</name>
    <dbReference type="NCBI Taxonomy" id="1197717"/>
    <lineage>
        <taxon>Bacteria</taxon>
        <taxon>Thermotogati</taxon>
        <taxon>Synergistota</taxon>
        <taxon>Synergistia</taxon>
        <taxon>Synergistales</taxon>
        <taxon>Synergistaceae</taxon>
        <taxon>Cloacibacillus</taxon>
    </lineage>
</organism>
<dbReference type="InterPro" id="IPR036388">
    <property type="entry name" value="WH-like_DNA-bd_sf"/>
</dbReference>
<dbReference type="InterPro" id="IPR001347">
    <property type="entry name" value="SIS_dom"/>
</dbReference>